<dbReference type="InterPro" id="IPR004821">
    <property type="entry name" value="Cyt_trans-like"/>
</dbReference>
<keyword evidence="1" id="KW-0547">Nucleotide-binding</keyword>
<dbReference type="SUPFAM" id="SSF52374">
    <property type="entry name" value="Nucleotidylyl transferase"/>
    <property type="match status" value="1"/>
</dbReference>
<dbReference type="Pfam" id="PF04019">
    <property type="entry name" value="DUF359"/>
    <property type="match status" value="1"/>
</dbReference>
<evidence type="ECO:0000259" key="3">
    <source>
        <dbReference type="Pfam" id="PF01467"/>
    </source>
</evidence>
<name>A0A2M7U496_9BACT</name>
<protein>
    <recommendedName>
        <fullName evidence="3">Cytidyltransferase-like domain-containing protein</fullName>
    </recommendedName>
</protein>
<evidence type="ECO:0000256" key="1">
    <source>
        <dbReference type="ARBA" id="ARBA00022741"/>
    </source>
</evidence>
<dbReference type="Proteomes" id="UP000230027">
    <property type="component" value="Unassembled WGS sequence"/>
</dbReference>
<dbReference type="EMBL" id="PFOD01000048">
    <property type="protein sequence ID" value="PIZ65461.1"/>
    <property type="molecule type" value="Genomic_DNA"/>
</dbReference>
<gene>
    <name evidence="4" type="ORF">COY14_02265</name>
</gene>
<dbReference type="NCBIfam" id="NF001985">
    <property type="entry name" value="PRK00777.1"/>
    <property type="match status" value="1"/>
</dbReference>
<proteinExistence type="inferred from homology"/>
<evidence type="ECO:0000313" key="4">
    <source>
        <dbReference type="EMBL" id="PIZ65461.1"/>
    </source>
</evidence>
<organism evidence="4 5">
    <name type="scientific">Candidatus Roizmanbacteria bacterium CG_4_10_14_0_2_um_filter_36_9</name>
    <dbReference type="NCBI Taxonomy" id="1974823"/>
    <lineage>
        <taxon>Bacteria</taxon>
        <taxon>Candidatus Roizmaniibacteriota</taxon>
    </lineage>
</organism>
<feature type="domain" description="Cytidyltransferase-like" evidence="3">
    <location>
        <begin position="13"/>
        <end position="150"/>
    </location>
</feature>
<dbReference type="PANTHER" id="PTHR40732">
    <property type="entry name" value="UPF0218 PROTEIN TK1697"/>
    <property type="match status" value="1"/>
</dbReference>
<dbReference type="PANTHER" id="PTHR40732:SF1">
    <property type="entry name" value="GTP-DEPENDENT DEPHOSPHO-COA KINASE"/>
    <property type="match status" value="1"/>
</dbReference>
<dbReference type="GO" id="GO:0016301">
    <property type="term" value="F:kinase activity"/>
    <property type="evidence" value="ECO:0007669"/>
    <property type="project" value="InterPro"/>
</dbReference>
<evidence type="ECO:0000313" key="5">
    <source>
        <dbReference type="Proteomes" id="UP000230027"/>
    </source>
</evidence>
<dbReference type="Pfam" id="PF01467">
    <property type="entry name" value="CTP_transf_like"/>
    <property type="match status" value="1"/>
</dbReference>
<comment type="caution">
    <text evidence="4">The sequence shown here is derived from an EMBL/GenBank/DDBJ whole genome shotgun (WGS) entry which is preliminary data.</text>
</comment>
<dbReference type="NCBIfam" id="TIGR00125">
    <property type="entry name" value="cyt_tran_rel"/>
    <property type="match status" value="1"/>
</dbReference>
<dbReference type="InterPro" id="IPR014729">
    <property type="entry name" value="Rossmann-like_a/b/a_fold"/>
</dbReference>
<accession>A0A2M7U496</accession>
<keyword evidence="2" id="KW-0342">GTP-binding</keyword>
<dbReference type="HAMAP" id="MF_00590">
    <property type="entry name" value="Dephospho_CoA_kinase_GTP_dep"/>
    <property type="match status" value="1"/>
</dbReference>
<dbReference type="InterPro" id="IPR007164">
    <property type="entry name" value="GTP-dep_dephospho-CoA_kin"/>
</dbReference>
<dbReference type="GO" id="GO:0005525">
    <property type="term" value="F:GTP binding"/>
    <property type="evidence" value="ECO:0007669"/>
    <property type="project" value="UniProtKB-KW"/>
</dbReference>
<dbReference type="Gene3D" id="3.40.50.620">
    <property type="entry name" value="HUPs"/>
    <property type="match status" value="1"/>
</dbReference>
<sequence length="341" mass="38160">MYTIPMSQYKNAVLGGTFDHLHAGHKRILDFAFHIADHVHFGITSDDFVKDKNLAKLIEPYSTRIESVKQYILENKLESRSSFEVLNDINGSAAESDSIDLIVATNETKTNAVEINKRRKSLGKKELKIVTVPFLKGSDGKIIRSTRIREGKINRSGYAFASQFQKSNERVLPPRMRELMRKPLGIIIEGELRFATLTAQKAVKKINRLEPTIVIAVGDVISDSLKKAGLTPDISIVDYRTRRIKISPGRKKEVYDVTNPAGLIRSAAVRKIKKQIEKVILRKKAVKIVIKGEEDLLVLPASLLAPLGAVVVYGQADFGIILVKVDESIKEKIYGLIKQFD</sequence>
<dbReference type="AlphaFoldDB" id="A0A2M7U496"/>
<dbReference type="GO" id="GO:0015937">
    <property type="term" value="P:coenzyme A biosynthetic process"/>
    <property type="evidence" value="ECO:0007669"/>
    <property type="project" value="InterPro"/>
</dbReference>
<evidence type="ECO:0000256" key="2">
    <source>
        <dbReference type="ARBA" id="ARBA00023134"/>
    </source>
</evidence>
<reference evidence="5" key="1">
    <citation type="submission" date="2017-09" db="EMBL/GenBank/DDBJ databases">
        <title>Depth-based differentiation of microbial function through sediment-hosted aquifers and enrichment of novel symbionts in the deep terrestrial subsurface.</title>
        <authorList>
            <person name="Probst A.J."/>
            <person name="Ladd B."/>
            <person name="Jarett J.K."/>
            <person name="Geller-Mcgrath D.E."/>
            <person name="Sieber C.M.K."/>
            <person name="Emerson J.B."/>
            <person name="Anantharaman K."/>
            <person name="Thomas B.C."/>
            <person name="Malmstrom R."/>
            <person name="Stieglmeier M."/>
            <person name="Klingl A."/>
            <person name="Woyke T."/>
            <person name="Ryan C.M."/>
            <person name="Banfield J.F."/>
        </authorList>
    </citation>
    <scope>NUCLEOTIDE SEQUENCE [LARGE SCALE GENOMIC DNA]</scope>
</reference>